<name>A0A381V5F6_9ZZZZ</name>
<dbReference type="EMBL" id="UINC01007749">
    <property type="protein sequence ID" value="SVA34907.1"/>
    <property type="molecule type" value="Genomic_DNA"/>
</dbReference>
<gene>
    <name evidence="1" type="ORF">METZ01_LOCUS87761</name>
</gene>
<proteinExistence type="predicted"/>
<protein>
    <submittedName>
        <fullName evidence="1">Uncharacterized protein</fullName>
    </submittedName>
</protein>
<dbReference type="PROSITE" id="PS51257">
    <property type="entry name" value="PROKAR_LIPOPROTEIN"/>
    <property type="match status" value="1"/>
</dbReference>
<evidence type="ECO:0000313" key="1">
    <source>
        <dbReference type="EMBL" id="SVA34907.1"/>
    </source>
</evidence>
<dbReference type="AlphaFoldDB" id="A0A381V5F6"/>
<organism evidence="1">
    <name type="scientific">marine metagenome</name>
    <dbReference type="NCBI Taxonomy" id="408172"/>
    <lineage>
        <taxon>unclassified sequences</taxon>
        <taxon>metagenomes</taxon>
        <taxon>ecological metagenomes</taxon>
    </lineage>
</organism>
<reference evidence="1" key="1">
    <citation type="submission" date="2018-05" db="EMBL/GenBank/DDBJ databases">
        <authorList>
            <person name="Lanie J.A."/>
            <person name="Ng W.-L."/>
            <person name="Kazmierczak K.M."/>
            <person name="Andrzejewski T.M."/>
            <person name="Davidsen T.M."/>
            <person name="Wayne K.J."/>
            <person name="Tettelin H."/>
            <person name="Glass J.I."/>
            <person name="Rusch D."/>
            <person name="Podicherti R."/>
            <person name="Tsui H.-C.T."/>
            <person name="Winkler M.E."/>
        </authorList>
    </citation>
    <scope>NUCLEOTIDE SEQUENCE</scope>
</reference>
<accession>A0A381V5F6</accession>
<sequence>MKKIIIISLLLNIVFISCSRDPNKKIIDITTNSLKTTINDKGAFVNFIDVRNGKDYISKDTIVSVMSIRIDNQILHPISASLNRNEIILDFENDVVAHIKVEEKETHFTLELISITNKDIVELIVWGPYPNVINKIISETVGVVRGDEFALGIQALNIKTLGGYPWNESDRMPAFDIFRENDPNNMKPNSDGSVLYRVEAAKPTASGSSLQAYCRNRDKERFFEDFNHKKIVAPIYNDGGVIGSKIAIFGCPVEKTLETIGQIEITEGLPHPMINGKWSKTAPNASASYLITSFTEDNVDQAIELTKKAGLKYLYHYGKTFENWGQFDLYKGEFPNGIEGLKKCVEKAEAAGIKLGTHVLSNFITTNDPYVTPIPDKRLAKVGSSIITNDIDATQNEILIKSPEFFNQMKNNNLKTVVINNELIRYGSVSKEAPWRLLNCQRGAFETEALTHKSGEKISKLLDHGYKVFLTNTDLTIEMSKNIANLYNQTGLRQISFDGLEGNRSTGLGTYGESLMPYVWYNTLSNDLKSHLIIDASRTTHFFWHIYTRMNWGEPWYAGFRESQTEYRMKNQPYFKRNFMPGMLGWFKMTPETSIEDVEWLLTRSAAHNAGFAFIAGDEAIQKNGNKNKILQLIGDWEKIRLKGLFTKNQIEIMKDIDTEYTLVRSNENEFDLHRVNSVKFTHNKKVRQPGEPLYSIFNFNHSEEKQTINFIINVIDCDISNITMEIDNYKKIKLPVSLKAGEIVKYTGGSKAYVYDINWNLISEFEITPSDLKVSRGDHSITFDCKFNNSGKEAKAKLEVRTFAPAEKIAISK</sequence>